<dbReference type="GO" id="GO:0003955">
    <property type="term" value="F:NAD(P)H dehydrogenase (quinone) activity"/>
    <property type="evidence" value="ECO:0007669"/>
    <property type="project" value="TreeGrafter"/>
</dbReference>
<dbReference type="InterPro" id="IPR001100">
    <property type="entry name" value="Pyr_nuc-diS_OxRdtase"/>
</dbReference>
<dbReference type="PRINTS" id="PR00411">
    <property type="entry name" value="PNDRDTASEI"/>
</dbReference>
<dbReference type="PANTHER" id="PTHR43014">
    <property type="entry name" value="MERCURIC REDUCTASE"/>
    <property type="match status" value="1"/>
</dbReference>
<dbReference type="Gene3D" id="3.50.50.60">
    <property type="entry name" value="FAD/NAD(P)-binding domain"/>
    <property type="match status" value="2"/>
</dbReference>
<dbReference type="Proteomes" id="UP000006039">
    <property type="component" value="Unassembled WGS sequence"/>
</dbReference>
<evidence type="ECO:0000259" key="9">
    <source>
        <dbReference type="Pfam" id="PF07992"/>
    </source>
</evidence>
<dbReference type="Pfam" id="PF07992">
    <property type="entry name" value="Pyr_redox_2"/>
    <property type="match status" value="1"/>
</dbReference>
<dbReference type="InterPro" id="IPR016156">
    <property type="entry name" value="FAD/NAD-linked_Rdtase_dimer_sf"/>
</dbReference>
<dbReference type="RefSeq" id="XP_009227190.1">
    <property type="nucleotide sequence ID" value="XM_009228926.1"/>
</dbReference>
<keyword evidence="3 6" id="KW-0274">FAD</keyword>
<evidence type="ECO:0000256" key="5">
    <source>
        <dbReference type="PIRSR" id="PIRSR000350-2"/>
    </source>
</evidence>
<comment type="similarity">
    <text evidence="1">Belongs to the class-I pyridine nucleotide-disulfide oxidoreductase family.</text>
</comment>
<evidence type="ECO:0000313" key="10">
    <source>
        <dbReference type="EMBL" id="EJT71793.1"/>
    </source>
</evidence>
<dbReference type="AlphaFoldDB" id="J3PC23"/>
<dbReference type="Gene3D" id="3.30.390.30">
    <property type="match status" value="1"/>
</dbReference>
<dbReference type="InterPro" id="IPR036188">
    <property type="entry name" value="FAD/NAD-bd_sf"/>
</dbReference>
<evidence type="ECO:0000256" key="1">
    <source>
        <dbReference type="ARBA" id="ARBA00007532"/>
    </source>
</evidence>
<dbReference type="SUPFAM" id="SSF51905">
    <property type="entry name" value="FAD/NAD(P)-binding domain"/>
    <property type="match status" value="1"/>
</dbReference>
<keyword evidence="12" id="KW-1185">Reference proteome</keyword>
<feature type="disulfide bond" description="Redox-active" evidence="7">
    <location>
        <begin position="48"/>
        <end position="53"/>
    </location>
</feature>
<dbReference type="PRINTS" id="PR00368">
    <property type="entry name" value="FADPNR"/>
</dbReference>
<dbReference type="eggNOG" id="KOG1335">
    <property type="taxonomic scope" value="Eukaryota"/>
</dbReference>
<feature type="binding site" evidence="6">
    <location>
        <begin position="151"/>
        <end position="153"/>
    </location>
    <ligand>
        <name>FAD</name>
        <dbReference type="ChEBI" id="CHEBI:57692"/>
    </ligand>
</feature>
<comment type="cofactor">
    <cofactor evidence="6">
        <name>FAD</name>
        <dbReference type="ChEBI" id="CHEBI:57692"/>
    </cofactor>
    <text evidence="6">Binds 1 FAD per subunit.</text>
</comment>
<dbReference type="GO" id="GO:0050660">
    <property type="term" value="F:flavin adenine dinucleotide binding"/>
    <property type="evidence" value="ECO:0007669"/>
    <property type="project" value="TreeGrafter"/>
</dbReference>
<feature type="active site" description="Proton acceptor" evidence="5">
    <location>
        <position position="465"/>
    </location>
</feature>
<keyword evidence="4" id="KW-0560">Oxidoreductase</keyword>
<evidence type="ECO:0000313" key="12">
    <source>
        <dbReference type="Proteomes" id="UP000006039"/>
    </source>
</evidence>
<dbReference type="PIRSF" id="PIRSF000350">
    <property type="entry name" value="Mercury_reductase_MerA"/>
    <property type="match status" value="1"/>
</dbReference>
<dbReference type="EnsemblFungi" id="EJT71793">
    <property type="protein sequence ID" value="EJT71793"/>
    <property type="gene ID" value="GGTG_11046"/>
</dbReference>
<feature type="domain" description="Pyridine nucleotide-disulphide oxidoreductase dimerisation" evidence="8">
    <location>
        <begin position="364"/>
        <end position="474"/>
    </location>
</feature>
<feature type="binding site" evidence="6">
    <location>
        <position position="126"/>
    </location>
    <ligand>
        <name>FAD</name>
        <dbReference type="ChEBI" id="CHEBI:57692"/>
    </ligand>
</feature>
<name>J3PC23_GAET3</name>
<dbReference type="VEuPathDB" id="FungiDB:GGTG_11046"/>
<dbReference type="STRING" id="644352.J3PC23"/>
<organism evidence="10">
    <name type="scientific">Gaeumannomyces tritici (strain R3-111a-1)</name>
    <name type="common">Wheat and barley take-all root rot fungus</name>
    <name type="synonym">Gaeumannomyces graminis var. tritici</name>
    <dbReference type="NCBI Taxonomy" id="644352"/>
    <lineage>
        <taxon>Eukaryota</taxon>
        <taxon>Fungi</taxon>
        <taxon>Dikarya</taxon>
        <taxon>Ascomycota</taxon>
        <taxon>Pezizomycotina</taxon>
        <taxon>Sordariomycetes</taxon>
        <taxon>Sordariomycetidae</taxon>
        <taxon>Magnaporthales</taxon>
        <taxon>Magnaporthaceae</taxon>
        <taxon>Gaeumannomyces</taxon>
    </lineage>
</organism>
<reference evidence="11" key="5">
    <citation type="submission" date="2018-04" db="UniProtKB">
        <authorList>
            <consortium name="EnsemblFungi"/>
        </authorList>
    </citation>
    <scope>IDENTIFICATION</scope>
    <source>
        <strain evidence="11">R3-111a-1</strain>
    </source>
</reference>
<reference evidence="11" key="4">
    <citation type="journal article" date="2015" name="G3 (Bethesda)">
        <title>Genome sequences of three phytopathogenic species of the Magnaporthaceae family of fungi.</title>
        <authorList>
            <person name="Okagaki L.H."/>
            <person name="Nunes C.C."/>
            <person name="Sailsbery J."/>
            <person name="Clay B."/>
            <person name="Brown D."/>
            <person name="John T."/>
            <person name="Oh Y."/>
            <person name="Young N."/>
            <person name="Fitzgerald M."/>
            <person name="Haas B.J."/>
            <person name="Zeng Q."/>
            <person name="Young S."/>
            <person name="Adiconis X."/>
            <person name="Fan L."/>
            <person name="Levin J.Z."/>
            <person name="Mitchell T.K."/>
            <person name="Okubara P.A."/>
            <person name="Farman M.L."/>
            <person name="Kohn L.M."/>
            <person name="Birren B."/>
            <person name="Ma L.-J."/>
            <person name="Dean R.A."/>
        </authorList>
    </citation>
    <scope>NUCLEOTIDE SEQUENCE</scope>
    <source>
        <strain evidence="11">R3-111a-1</strain>
    </source>
</reference>
<evidence type="ECO:0000256" key="3">
    <source>
        <dbReference type="ARBA" id="ARBA00022827"/>
    </source>
</evidence>
<dbReference type="InterPro" id="IPR023753">
    <property type="entry name" value="FAD/NAD-binding_dom"/>
</dbReference>
<sequence length="483" mass="50368">MSSASSPDHYDFISLGSGEGGKFTAWTLARDQGKRCAVIERQWVGGSCPNVACLPSKNYVRSGKVAHELSLGASYGLGAYTAAAAGQVRASMAEVKARKTTMVQGMVDLHMNMFRDTGVELIRGTGRFVGPKKIQIDGGRVVTADSIVICTGSTSKVDGGVPGLVEAQPLTHVGILDLDHLPLHLLVLGGGYIGLEFAQTFRRLGSDVTLVEHNAQIIKREDPDVAEALAGVLAAEGVKILTSASVIRVTGRSGDSVTVTVDQQGKRHTITASHMLVATGRTPNTADIGLETAGVELAGGGGAGHVKVDAQLRTTADGVFAVGDCAGSPHFTHMGFDDFRVVHDQLSNVVEARRRAGGVAGRQVPSTLFTSPELAQVGLREREARERGVAVRVARLPMAAFLRARTLGGGAAAVGFAKVLVEADGDGILGFAALGPSAGEMLPVVQLAMRLGAPYTEIANLIVVHPTMCEGLVQLFASVPARK</sequence>
<keyword evidence="6" id="KW-0520">NAD</keyword>
<protein>
    <recommendedName>
        <fullName evidence="13">Mercuric reductase</fullName>
    </recommendedName>
</protein>
<feature type="binding site" evidence="6">
    <location>
        <begin position="189"/>
        <end position="196"/>
    </location>
    <ligand>
        <name>NAD(+)</name>
        <dbReference type="ChEBI" id="CHEBI:57540"/>
    </ligand>
</feature>
<reference evidence="10" key="3">
    <citation type="submission" date="2010-09" db="EMBL/GenBank/DDBJ databases">
        <title>Annotation of Gaeumannomyces graminis var. tritici R3-111a-1.</title>
        <authorList>
            <consortium name="The Broad Institute Genome Sequencing Platform"/>
            <person name="Ma L.-J."/>
            <person name="Dead R."/>
            <person name="Young S.K."/>
            <person name="Zeng Q."/>
            <person name="Gargeya S."/>
            <person name="Fitzgerald M."/>
            <person name="Haas B."/>
            <person name="Abouelleil A."/>
            <person name="Alvarado L."/>
            <person name="Arachchi H.M."/>
            <person name="Berlin A."/>
            <person name="Brown A."/>
            <person name="Chapman S.B."/>
            <person name="Chen Z."/>
            <person name="Dunbar C."/>
            <person name="Freedman E."/>
            <person name="Gearin G."/>
            <person name="Gellesch M."/>
            <person name="Goldberg J."/>
            <person name="Griggs A."/>
            <person name="Gujja S."/>
            <person name="Heiman D."/>
            <person name="Howarth C."/>
            <person name="Larson L."/>
            <person name="Lui A."/>
            <person name="MacDonald P.J.P."/>
            <person name="Mehta T."/>
            <person name="Montmayeur A."/>
            <person name="Murphy C."/>
            <person name="Neiman D."/>
            <person name="Pearson M."/>
            <person name="Priest M."/>
            <person name="Roberts A."/>
            <person name="Saif S."/>
            <person name="Shea T."/>
            <person name="Shenoy N."/>
            <person name="Sisk P."/>
            <person name="Stolte C."/>
            <person name="Sykes S."/>
            <person name="Yandava C."/>
            <person name="Wortman J."/>
            <person name="Nusbaum C."/>
            <person name="Birren B."/>
        </authorList>
    </citation>
    <scope>NUCLEOTIDE SEQUENCE</scope>
    <source>
        <strain evidence="10">R3-111a-1</strain>
    </source>
</reference>
<dbReference type="HOGENOM" id="CLU_016755_1_2_1"/>
<feature type="binding site" evidence="6">
    <location>
        <position position="324"/>
    </location>
    <ligand>
        <name>FAD</name>
        <dbReference type="ChEBI" id="CHEBI:57692"/>
    </ligand>
</feature>
<feature type="domain" description="FAD/NAD(P)-binding" evidence="9">
    <location>
        <begin position="15"/>
        <end position="334"/>
    </location>
</feature>
<evidence type="ECO:0000256" key="4">
    <source>
        <dbReference type="ARBA" id="ARBA00023002"/>
    </source>
</evidence>
<dbReference type="FunFam" id="3.30.390.30:FF:000001">
    <property type="entry name" value="Dihydrolipoyl dehydrogenase"/>
    <property type="match status" value="1"/>
</dbReference>
<dbReference type="GeneID" id="20351504"/>
<keyword evidence="2" id="KW-0285">Flavoprotein</keyword>
<dbReference type="EMBL" id="GL385400">
    <property type="protein sequence ID" value="EJT71793.1"/>
    <property type="molecule type" value="Genomic_DNA"/>
</dbReference>
<proteinExistence type="inferred from homology"/>
<feature type="binding site" evidence="6">
    <location>
        <position position="280"/>
    </location>
    <ligand>
        <name>NAD(+)</name>
        <dbReference type="ChEBI" id="CHEBI:57540"/>
    </ligand>
</feature>
<evidence type="ECO:0000256" key="7">
    <source>
        <dbReference type="PIRSR" id="PIRSR000350-4"/>
    </source>
</evidence>
<dbReference type="SUPFAM" id="SSF55424">
    <property type="entry name" value="FAD/NAD-linked reductases, dimerisation (C-terminal) domain"/>
    <property type="match status" value="1"/>
</dbReference>
<evidence type="ECO:0000313" key="11">
    <source>
        <dbReference type="EnsemblFungi" id="EJT71793"/>
    </source>
</evidence>
<dbReference type="PANTHER" id="PTHR43014:SF2">
    <property type="entry name" value="MERCURIC REDUCTASE"/>
    <property type="match status" value="1"/>
</dbReference>
<reference evidence="12" key="1">
    <citation type="submission" date="2010-07" db="EMBL/GenBank/DDBJ databases">
        <title>The genome sequence of Gaeumannomyces graminis var. tritici strain R3-111a-1.</title>
        <authorList>
            <consortium name="The Broad Institute Genome Sequencing Platform"/>
            <person name="Ma L.-J."/>
            <person name="Dead R."/>
            <person name="Young S."/>
            <person name="Zeng Q."/>
            <person name="Koehrsen M."/>
            <person name="Alvarado L."/>
            <person name="Berlin A."/>
            <person name="Chapman S.B."/>
            <person name="Chen Z."/>
            <person name="Freedman E."/>
            <person name="Gellesch M."/>
            <person name="Goldberg J."/>
            <person name="Griggs A."/>
            <person name="Gujja S."/>
            <person name="Heilman E.R."/>
            <person name="Heiman D."/>
            <person name="Hepburn T."/>
            <person name="Howarth C."/>
            <person name="Jen D."/>
            <person name="Larson L."/>
            <person name="Mehta T."/>
            <person name="Neiman D."/>
            <person name="Pearson M."/>
            <person name="Roberts A."/>
            <person name="Saif S."/>
            <person name="Shea T."/>
            <person name="Shenoy N."/>
            <person name="Sisk P."/>
            <person name="Stolte C."/>
            <person name="Sykes S."/>
            <person name="Walk T."/>
            <person name="White J."/>
            <person name="Yandava C."/>
            <person name="Haas B."/>
            <person name="Nusbaum C."/>
            <person name="Birren B."/>
        </authorList>
    </citation>
    <scope>NUCLEOTIDE SEQUENCE [LARGE SCALE GENOMIC DNA]</scope>
    <source>
        <strain evidence="12">R3-111a-1</strain>
    </source>
</reference>
<keyword evidence="6" id="KW-0547">Nucleotide-binding</keyword>
<accession>J3PC23</accession>
<dbReference type="InterPro" id="IPR004099">
    <property type="entry name" value="Pyr_nucl-diS_OxRdtase_dimer"/>
</dbReference>
<evidence type="ECO:0000259" key="8">
    <source>
        <dbReference type="Pfam" id="PF02852"/>
    </source>
</evidence>
<evidence type="ECO:0000256" key="2">
    <source>
        <dbReference type="ARBA" id="ARBA00022630"/>
    </source>
</evidence>
<reference evidence="10" key="2">
    <citation type="submission" date="2010-07" db="EMBL/GenBank/DDBJ databases">
        <authorList>
            <consortium name="The Broad Institute Genome Sequencing Platform"/>
            <consortium name="Broad Institute Genome Sequencing Center for Infectious Disease"/>
            <person name="Ma L.-J."/>
            <person name="Dead R."/>
            <person name="Young S."/>
            <person name="Zeng Q."/>
            <person name="Koehrsen M."/>
            <person name="Alvarado L."/>
            <person name="Berlin A."/>
            <person name="Chapman S.B."/>
            <person name="Chen Z."/>
            <person name="Freedman E."/>
            <person name="Gellesch M."/>
            <person name="Goldberg J."/>
            <person name="Griggs A."/>
            <person name="Gujja S."/>
            <person name="Heilman E.R."/>
            <person name="Heiman D."/>
            <person name="Hepburn T."/>
            <person name="Howarth C."/>
            <person name="Jen D."/>
            <person name="Larson L."/>
            <person name="Mehta T."/>
            <person name="Neiman D."/>
            <person name="Pearson M."/>
            <person name="Roberts A."/>
            <person name="Saif S."/>
            <person name="Shea T."/>
            <person name="Shenoy N."/>
            <person name="Sisk P."/>
            <person name="Stolte C."/>
            <person name="Sykes S."/>
            <person name="Walk T."/>
            <person name="White J."/>
            <person name="Yandava C."/>
            <person name="Haas B."/>
            <person name="Nusbaum C."/>
            <person name="Birren B."/>
        </authorList>
    </citation>
    <scope>NUCLEOTIDE SEQUENCE</scope>
    <source>
        <strain evidence="10">R3-111a-1</strain>
    </source>
</reference>
<evidence type="ECO:0000256" key="6">
    <source>
        <dbReference type="PIRSR" id="PIRSR000350-3"/>
    </source>
</evidence>
<dbReference type="GO" id="GO:0005759">
    <property type="term" value="C:mitochondrial matrix"/>
    <property type="evidence" value="ECO:0007669"/>
    <property type="project" value="UniProtKB-ARBA"/>
</dbReference>
<evidence type="ECO:0008006" key="13">
    <source>
        <dbReference type="Google" id="ProtNLM"/>
    </source>
</evidence>
<feature type="binding site" evidence="6">
    <location>
        <position position="57"/>
    </location>
    <ligand>
        <name>FAD</name>
        <dbReference type="ChEBI" id="CHEBI:57692"/>
    </ligand>
</feature>
<dbReference type="OrthoDB" id="361797at2759"/>
<feature type="binding site" evidence="6">
    <location>
        <position position="212"/>
    </location>
    <ligand>
        <name>NAD(+)</name>
        <dbReference type="ChEBI" id="CHEBI:57540"/>
    </ligand>
</feature>
<dbReference type="Pfam" id="PF02852">
    <property type="entry name" value="Pyr_redox_dim"/>
    <property type="match status" value="1"/>
</dbReference>
<gene>
    <name evidence="11" type="primary">20351504</name>
    <name evidence="10" type="ORF">GGTG_11046</name>
</gene>